<evidence type="ECO:0000259" key="11">
    <source>
        <dbReference type="PROSITE" id="PS50893"/>
    </source>
</evidence>
<dbReference type="GO" id="GO:0016887">
    <property type="term" value="F:ATP hydrolysis activity"/>
    <property type="evidence" value="ECO:0007669"/>
    <property type="project" value="InterPro"/>
</dbReference>
<dbReference type="PANTHER" id="PTHR43553">
    <property type="entry name" value="HEAVY METAL TRANSPORTER"/>
    <property type="match status" value="1"/>
</dbReference>
<evidence type="ECO:0000256" key="9">
    <source>
        <dbReference type="ARBA" id="ARBA00023136"/>
    </source>
</evidence>
<dbReference type="Proteomes" id="UP000195607">
    <property type="component" value="Chromosome I"/>
</dbReference>
<keyword evidence="8" id="KW-1278">Translocase</keyword>
<evidence type="ECO:0000256" key="6">
    <source>
        <dbReference type="ARBA" id="ARBA00022741"/>
    </source>
</evidence>
<dbReference type="InterPro" id="IPR050095">
    <property type="entry name" value="ECF_ABC_transporter_ATP-bd"/>
</dbReference>
<dbReference type="PROSITE" id="PS50893">
    <property type="entry name" value="ABC_TRANSPORTER_2"/>
    <property type="match status" value="2"/>
</dbReference>
<dbReference type="PROSITE" id="PS00211">
    <property type="entry name" value="ABC_TRANSPORTER_1"/>
    <property type="match status" value="1"/>
</dbReference>
<dbReference type="AlphaFoldDB" id="A0A1N5VW67"/>
<dbReference type="GO" id="GO:0042626">
    <property type="term" value="F:ATPase-coupled transmembrane transporter activity"/>
    <property type="evidence" value="ECO:0007669"/>
    <property type="project" value="TreeGrafter"/>
</dbReference>
<dbReference type="InterPro" id="IPR017871">
    <property type="entry name" value="ABC_transporter-like_CS"/>
</dbReference>
<gene>
    <name evidence="12" type="ORF">CSP5_1541</name>
</gene>
<sequence length="534" mass="60330">MKAIEIRNLKFYYQGEEEPALSIDNFYINEGESILLTGKSGSGKSTLVNCINGIIPNVINGEISGTVCLYGKDVSDMKLPEIAKVVGTLFQDPERQVMNYGIVDEIAFGPENLKLPREEIQRRVDKAVRVVDLEKFLDRETSKLSGGELQRVALASVIAMEPSILILDEPTSNIDPEGTEQIFEFLRENKKNMTQIIVEHKVERALPFVDRIVVIDNGRIILNVSKEHLMRSADVLLTAGIEIPEEYIYAKKLGIDSVDPNIVREKIRETGMELSHRKRKNDGEIILKAHVEVSVKGVEQKEIVNSTISLKKGQVYCIMGKNGAGKTTLVKGLMDFLNRKNFQVSSELVMENMDLTKSDYVIRGRGLAYLPQSFDLMLVSKTVQDEVYYSAKHRKVKDFETMGDALIHMFFLDDKRDADPLMLSTGQRRRVCMSAALASSAHIMLMDEPTSGQDFMNKKVLGEEIRKLCDMGYSFIIVTHDSRFAYRYSDYIGIMSNGSIIHEGVPEEIFKLSHKYGVIAPSDFILRYEEEVKN</sequence>
<dbReference type="InterPro" id="IPR003439">
    <property type="entry name" value="ABC_transporter-like_ATP-bd"/>
</dbReference>
<dbReference type="GO" id="GO:0005524">
    <property type="term" value="F:ATP binding"/>
    <property type="evidence" value="ECO:0007669"/>
    <property type="project" value="UniProtKB-KW"/>
</dbReference>
<dbReference type="EMBL" id="LT671858">
    <property type="protein sequence ID" value="SIM77198.1"/>
    <property type="molecule type" value="Genomic_DNA"/>
</dbReference>
<evidence type="ECO:0000256" key="3">
    <source>
        <dbReference type="ARBA" id="ARBA00022448"/>
    </source>
</evidence>
<name>A0A1N5VW67_9ARCH</name>
<accession>A0A1N5VW67</accession>
<comment type="similarity">
    <text evidence="2">Belongs to the ABC transporter superfamily.</text>
</comment>
<protein>
    <submittedName>
        <fullName evidence="12">ABC transporter ATPase</fullName>
    </submittedName>
</protein>
<evidence type="ECO:0000256" key="7">
    <source>
        <dbReference type="ARBA" id="ARBA00022840"/>
    </source>
</evidence>
<dbReference type="GO" id="GO:0043190">
    <property type="term" value="C:ATP-binding cassette (ABC) transporter complex"/>
    <property type="evidence" value="ECO:0007669"/>
    <property type="project" value="TreeGrafter"/>
</dbReference>
<evidence type="ECO:0000256" key="2">
    <source>
        <dbReference type="ARBA" id="ARBA00005417"/>
    </source>
</evidence>
<dbReference type="InterPro" id="IPR003593">
    <property type="entry name" value="AAA+_ATPase"/>
</dbReference>
<evidence type="ECO:0000256" key="10">
    <source>
        <dbReference type="ARBA" id="ARBA00025157"/>
    </source>
</evidence>
<comment type="subcellular location">
    <subcellularLocation>
        <location evidence="1">Cell membrane</location>
        <topology evidence="1">Peripheral membrane protein</topology>
    </subcellularLocation>
</comment>
<evidence type="ECO:0000313" key="13">
    <source>
        <dbReference type="Proteomes" id="UP000195607"/>
    </source>
</evidence>
<dbReference type="Pfam" id="PF00005">
    <property type="entry name" value="ABC_tran"/>
    <property type="match status" value="2"/>
</dbReference>
<dbReference type="RefSeq" id="WP_148690004.1">
    <property type="nucleotide sequence ID" value="NZ_LT671858.1"/>
</dbReference>
<keyword evidence="7" id="KW-0067">ATP-binding</keyword>
<evidence type="ECO:0000256" key="4">
    <source>
        <dbReference type="ARBA" id="ARBA00022475"/>
    </source>
</evidence>
<keyword evidence="3" id="KW-0813">Transport</keyword>
<organism evidence="12 13">
    <name type="scientific">Cuniculiplasma divulgatum</name>
    <dbReference type="NCBI Taxonomy" id="1673428"/>
    <lineage>
        <taxon>Archaea</taxon>
        <taxon>Methanobacteriati</taxon>
        <taxon>Thermoplasmatota</taxon>
        <taxon>Thermoplasmata</taxon>
        <taxon>Thermoplasmatales</taxon>
        <taxon>Cuniculiplasmataceae</taxon>
        <taxon>Cuniculiplasma</taxon>
    </lineage>
</organism>
<feature type="domain" description="ABC transporter" evidence="11">
    <location>
        <begin position="4"/>
        <end position="242"/>
    </location>
</feature>
<dbReference type="SUPFAM" id="SSF52540">
    <property type="entry name" value="P-loop containing nucleoside triphosphate hydrolases"/>
    <property type="match status" value="2"/>
</dbReference>
<evidence type="ECO:0000313" key="12">
    <source>
        <dbReference type="EMBL" id="SIM77198.1"/>
    </source>
</evidence>
<dbReference type="GeneID" id="41588783"/>
<keyword evidence="9" id="KW-0472">Membrane</keyword>
<evidence type="ECO:0000256" key="5">
    <source>
        <dbReference type="ARBA" id="ARBA00022737"/>
    </source>
</evidence>
<evidence type="ECO:0000256" key="8">
    <source>
        <dbReference type="ARBA" id="ARBA00022967"/>
    </source>
</evidence>
<dbReference type="SMART" id="SM00382">
    <property type="entry name" value="AAA"/>
    <property type="match status" value="2"/>
</dbReference>
<reference evidence="12 13" key="1">
    <citation type="submission" date="2016-04" db="EMBL/GenBank/DDBJ databases">
        <authorList>
            <person name="Evans L.H."/>
            <person name="Alamgir A."/>
            <person name="Owens N."/>
            <person name="Weber N.D."/>
            <person name="Virtaneva K."/>
            <person name="Barbian K."/>
            <person name="Babar A."/>
            <person name="Rosenke K."/>
        </authorList>
    </citation>
    <scope>NUCLEOTIDE SEQUENCE [LARGE SCALE GENOMIC DNA]</scope>
    <source>
        <strain evidence="13">S5(T) (JCM 30642 \VKM B-2941)</strain>
    </source>
</reference>
<dbReference type="Gene3D" id="3.40.50.300">
    <property type="entry name" value="P-loop containing nucleotide triphosphate hydrolases"/>
    <property type="match status" value="2"/>
</dbReference>
<dbReference type="PANTHER" id="PTHR43553:SF23">
    <property type="entry name" value="ABC TRANSPORTER ATP-BINDING COMPONENT"/>
    <property type="match status" value="1"/>
</dbReference>
<feature type="domain" description="ABC transporter" evidence="11">
    <location>
        <begin position="286"/>
        <end position="522"/>
    </location>
</feature>
<dbReference type="FunFam" id="3.40.50.300:FF:000224">
    <property type="entry name" value="Energy-coupling factor transporter ATP-binding protein EcfA"/>
    <property type="match status" value="1"/>
</dbReference>
<comment type="function">
    <text evidence="10">Probably part of an ABC transporter complex. Responsible for energy coupling to the transport system.</text>
</comment>
<keyword evidence="5" id="KW-0677">Repeat</keyword>
<keyword evidence="6" id="KW-0547">Nucleotide-binding</keyword>
<dbReference type="InterPro" id="IPR027417">
    <property type="entry name" value="P-loop_NTPase"/>
</dbReference>
<keyword evidence="4" id="KW-1003">Cell membrane</keyword>
<proteinExistence type="inferred from homology"/>
<evidence type="ECO:0000256" key="1">
    <source>
        <dbReference type="ARBA" id="ARBA00004202"/>
    </source>
</evidence>
<dbReference type="InterPro" id="IPR015856">
    <property type="entry name" value="ABC_transpr_CbiO/EcfA_su"/>
</dbReference>
<dbReference type="CDD" id="cd03225">
    <property type="entry name" value="ABC_cobalt_CbiO_domain1"/>
    <property type="match status" value="2"/>
</dbReference>